<name>A0A6A1VEC1_9ROSI</name>
<evidence type="ECO:0000256" key="1">
    <source>
        <dbReference type="SAM" id="MobiDB-lite"/>
    </source>
</evidence>
<dbReference type="Proteomes" id="UP000516437">
    <property type="component" value="Chromosome 6"/>
</dbReference>
<sequence>MSTWQALYTTSAAHLNPTWHFDQNADTEPVTHLIETKRRRPAFFFKKSATRMSSSMAEKTQYRLLEKETPRRKGQIPRTISHTFLIPNITSPLYIQFFHRLPERRPRWRKSLLNSNRQSRRNRTSPKHSTSSKPMLLPSPTSPFYGRTWRTTSCRSAAPSNPNSSNSNPNRTNLLPPSNPRPLRYQLMSNPHSYPEPNPWKPKSIPKKPHWFQLSAPKPKPKKPN</sequence>
<feature type="region of interest" description="Disordered" evidence="1">
    <location>
        <begin position="109"/>
        <end position="225"/>
    </location>
</feature>
<gene>
    <name evidence="2" type="ORF">CJ030_MR6G018047</name>
</gene>
<keyword evidence="3" id="KW-1185">Reference proteome</keyword>
<proteinExistence type="predicted"/>
<comment type="caution">
    <text evidence="2">The sequence shown here is derived from an EMBL/GenBank/DDBJ whole genome shotgun (WGS) entry which is preliminary data.</text>
</comment>
<evidence type="ECO:0000313" key="2">
    <source>
        <dbReference type="EMBL" id="KAB1211061.1"/>
    </source>
</evidence>
<feature type="compositionally biased region" description="Low complexity" evidence="1">
    <location>
        <begin position="159"/>
        <end position="184"/>
    </location>
</feature>
<protein>
    <submittedName>
        <fullName evidence="2">Uncharacterized protein</fullName>
    </submittedName>
</protein>
<dbReference type="EMBL" id="RXIC02000024">
    <property type="protein sequence ID" value="KAB1211061.1"/>
    <property type="molecule type" value="Genomic_DNA"/>
</dbReference>
<accession>A0A6A1VEC1</accession>
<evidence type="ECO:0000313" key="3">
    <source>
        <dbReference type="Proteomes" id="UP000516437"/>
    </source>
</evidence>
<dbReference type="AlphaFoldDB" id="A0A6A1VEC1"/>
<reference evidence="2 3" key="1">
    <citation type="journal article" date="2019" name="Plant Biotechnol. J.">
        <title>The red bayberry genome and genetic basis of sex determination.</title>
        <authorList>
            <person name="Jia H.M."/>
            <person name="Jia H.J."/>
            <person name="Cai Q.L."/>
            <person name="Wang Y."/>
            <person name="Zhao H.B."/>
            <person name="Yang W.F."/>
            <person name="Wang G.Y."/>
            <person name="Li Y.H."/>
            <person name="Zhan D.L."/>
            <person name="Shen Y.T."/>
            <person name="Niu Q.F."/>
            <person name="Chang L."/>
            <person name="Qiu J."/>
            <person name="Zhao L."/>
            <person name="Xie H.B."/>
            <person name="Fu W.Y."/>
            <person name="Jin J."/>
            <person name="Li X.W."/>
            <person name="Jiao Y."/>
            <person name="Zhou C.C."/>
            <person name="Tu T."/>
            <person name="Chai C.Y."/>
            <person name="Gao J.L."/>
            <person name="Fan L.J."/>
            <person name="van de Weg E."/>
            <person name="Wang J.Y."/>
            <person name="Gao Z.S."/>
        </authorList>
    </citation>
    <scope>NUCLEOTIDE SEQUENCE [LARGE SCALE GENOMIC DNA]</scope>
    <source>
        <tissue evidence="2">Leaves</tissue>
    </source>
</reference>
<organism evidence="2 3">
    <name type="scientific">Morella rubra</name>
    <name type="common">Chinese bayberry</name>
    <dbReference type="NCBI Taxonomy" id="262757"/>
    <lineage>
        <taxon>Eukaryota</taxon>
        <taxon>Viridiplantae</taxon>
        <taxon>Streptophyta</taxon>
        <taxon>Embryophyta</taxon>
        <taxon>Tracheophyta</taxon>
        <taxon>Spermatophyta</taxon>
        <taxon>Magnoliopsida</taxon>
        <taxon>eudicotyledons</taxon>
        <taxon>Gunneridae</taxon>
        <taxon>Pentapetalae</taxon>
        <taxon>rosids</taxon>
        <taxon>fabids</taxon>
        <taxon>Fagales</taxon>
        <taxon>Myricaceae</taxon>
        <taxon>Morella</taxon>
    </lineage>
</organism>